<dbReference type="Proteomes" id="UP001412239">
    <property type="component" value="Unassembled WGS sequence"/>
</dbReference>
<dbReference type="Gene3D" id="3.30.160.60">
    <property type="entry name" value="Classic Zinc Finger"/>
    <property type="match status" value="1"/>
</dbReference>
<keyword evidence="2" id="KW-0479">Metal-binding</keyword>
<evidence type="ECO:0000259" key="9">
    <source>
        <dbReference type="PROSITE" id="PS50157"/>
    </source>
</evidence>
<dbReference type="GO" id="GO:0008270">
    <property type="term" value="F:zinc ion binding"/>
    <property type="evidence" value="ECO:0007669"/>
    <property type="project" value="UniProtKB-KW"/>
</dbReference>
<reference evidence="10" key="1">
    <citation type="submission" date="2015-10" db="EMBL/GenBank/DDBJ databases">
        <authorList>
            <person name="Regsiter A."/>
            <person name="william w."/>
        </authorList>
    </citation>
    <scope>NUCLEOTIDE SEQUENCE</scope>
    <source>
        <strain evidence="10">Montdore</strain>
    </source>
</reference>
<keyword evidence="6" id="KW-0539">Nucleus</keyword>
<dbReference type="GO" id="GO:0000978">
    <property type="term" value="F:RNA polymerase II cis-regulatory region sequence-specific DNA binding"/>
    <property type="evidence" value="ECO:0007669"/>
    <property type="project" value="InterPro"/>
</dbReference>
<dbReference type="Pfam" id="PF00096">
    <property type="entry name" value="zf-C2H2"/>
    <property type="match status" value="2"/>
</dbReference>
<dbReference type="PANTHER" id="PTHR40626:SF18">
    <property type="entry name" value="NICOTINATE CATABOLISM CLUSTER-SPECIFIC TRANSCRIPTION FACTOR"/>
    <property type="match status" value="1"/>
</dbReference>
<proteinExistence type="predicted"/>
<keyword evidence="3" id="KW-0677">Repeat</keyword>
<dbReference type="InterPro" id="IPR007219">
    <property type="entry name" value="XnlR_reg_dom"/>
</dbReference>
<dbReference type="PROSITE" id="PS50157">
    <property type="entry name" value="ZINC_FINGER_C2H2_2"/>
    <property type="match status" value="2"/>
</dbReference>
<evidence type="ECO:0000256" key="3">
    <source>
        <dbReference type="ARBA" id="ARBA00022737"/>
    </source>
</evidence>
<evidence type="ECO:0000256" key="4">
    <source>
        <dbReference type="ARBA" id="ARBA00022771"/>
    </source>
</evidence>
<feature type="domain" description="C2H2-type" evidence="9">
    <location>
        <begin position="134"/>
        <end position="163"/>
    </location>
</feature>
<dbReference type="GO" id="GO:0000981">
    <property type="term" value="F:DNA-binding transcription factor activity, RNA polymerase II-specific"/>
    <property type="evidence" value="ECO:0007669"/>
    <property type="project" value="InterPro"/>
</dbReference>
<dbReference type="InterPro" id="IPR051059">
    <property type="entry name" value="VerF-like"/>
</dbReference>
<feature type="compositionally biased region" description="Low complexity" evidence="8">
    <location>
        <begin position="37"/>
        <end position="84"/>
    </location>
</feature>
<dbReference type="PANTHER" id="PTHR40626">
    <property type="entry name" value="MIP31509P"/>
    <property type="match status" value="1"/>
</dbReference>
<dbReference type="EMBL" id="LN890948">
    <property type="protein sequence ID" value="CUS15358.1"/>
    <property type="molecule type" value="Genomic_DNA"/>
</dbReference>
<dbReference type="AlphaFoldDB" id="A0A292Q8U3"/>
<keyword evidence="5" id="KW-0862">Zinc</keyword>
<dbReference type="GO" id="GO:0000785">
    <property type="term" value="C:chromatin"/>
    <property type="evidence" value="ECO:0007669"/>
    <property type="project" value="TreeGrafter"/>
</dbReference>
<dbReference type="InterPro" id="IPR013087">
    <property type="entry name" value="Znf_C2H2_type"/>
</dbReference>
<evidence type="ECO:0000256" key="6">
    <source>
        <dbReference type="ARBA" id="ARBA00023242"/>
    </source>
</evidence>
<feature type="compositionally biased region" description="Low complexity" evidence="8">
    <location>
        <begin position="305"/>
        <end position="316"/>
    </location>
</feature>
<dbReference type="GO" id="GO:0005634">
    <property type="term" value="C:nucleus"/>
    <property type="evidence" value="ECO:0007669"/>
    <property type="project" value="UniProtKB-SubCell"/>
</dbReference>
<evidence type="ECO:0000256" key="5">
    <source>
        <dbReference type="ARBA" id="ARBA00022833"/>
    </source>
</evidence>
<evidence type="ECO:0000256" key="7">
    <source>
        <dbReference type="PROSITE-ProRule" id="PRU00042"/>
    </source>
</evidence>
<evidence type="ECO:0000256" key="2">
    <source>
        <dbReference type="ARBA" id="ARBA00022723"/>
    </source>
</evidence>
<evidence type="ECO:0000256" key="8">
    <source>
        <dbReference type="SAM" id="MobiDB-lite"/>
    </source>
</evidence>
<dbReference type="PROSITE" id="PS00028">
    <property type="entry name" value="ZINC_FINGER_C2H2_1"/>
    <property type="match status" value="2"/>
</dbReference>
<evidence type="ECO:0000313" key="11">
    <source>
        <dbReference type="Proteomes" id="UP001412239"/>
    </source>
</evidence>
<feature type="region of interest" description="Disordered" evidence="8">
    <location>
        <begin position="299"/>
        <end position="319"/>
    </location>
</feature>
<dbReference type="SUPFAM" id="SSF57667">
    <property type="entry name" value="beta-beta-alpha zinc fingers"/>
    <property type="match status" value="1"/>
</dbReference>
<feature type="domain" description="C2H2-type" evidence="9">
    <location>
        <begin position="164"/>
        <end position="191"/>
    </location>
</feature>
<dbReference type="Pfam" id="PF04082">
    <property type="entry name" value="Fungal_trans"/>
    <property type="match status" value="1"/>
</dbReference>
<gene>
    <name evidence="10" type="ORF">GSTUAT00000615001</name>
</gene>
<feature type="compositionally biased region" description="Basic and acidic residues" evidence="8">
    <location>
        <begin position="15"/>
        <end position="26"/>
    </location>
</feature>
<organism evidence="10 11">
    <name type="scientific">Tuber aestivum</name>
    <name type="common">summer truffle</name>
    <dbReference type="NCBI Taxonomy" id="59557"/>
    <lineage>
        <taxon>Eukaryota</taxon>
        <taxon>Fungi</taxon>
        <taxon>Dikarya</taxon>
        <taxon>Ascomycota</taxon>
        <taxon>Pezizomycotina</taxon>
        <taxon>Pezizomycetes</taxon>
        <taxon>Pezizales</taxon>
        <taxon>Tuberaceae</taxon>
        <taxon>Tuber</taxon>
    </lineage>
</organism>
<name>A0A292Q8U3_9PEZI</name>
<feature type="region of interest" description="Disordered" evidence="8">
    <location>
        <begin position="409"/>
        <end position="429"/>
    </location>
</feature>
<evidence type="ECO:0000256" key="1">
    <source>
        <dbReference type="ARBA" id="ARBA00004123"/>
    </source>
</evidence>
<dbReference type="SMART" id="SM00355">
    <property type="entry name" value="ZnF_C2H2"/>
    <property type="match status" value="2"/>
</dbReference>
<comment type="subcellular location">
    <subcellularLocation>
        <location evidence="1">Nucleus</location>
    </subcellularLocation>
</comment>
<dbReference type="InterPro" id="IPR036236">
    <property type="entry name" value="Znf_C2H2_sf"/>
</dbReference>
<dbReference type="GO" id="GO:0006351">
    <property type="term" value="P:DNA-templated transcription"/>
    <property type="evidence" value="ECO:0007669"/>
    <property type="project" value="InterPro"/>
</dbReference>
<keyword evidence="4 7" id="KW-0863">Zinc-finger</keyword>
<keyword evidence="11" id="KW-1185">Reference proteome</keyword>
<feature type="region of interest" description="Disordered" evidence="8">
    <location>
        <begin position="1"/>
        <end position="99"/>
    </location>
</feature>
<evidence type="ECO:0000313" key="10">
    <source>
        <dbReference type="EMBL" id="CUS15358.1"/>
    </source>
</evidence>
<accession>A0A292Q8U3</accession>
<protein>
    <recommendedName>
        <fullName evidence="9">C2H2-type domain-containing protein</fullName>
    </recommendedName>
</protein>
<sequence>MADGPTPAAYSRKISSSDERIHDAVHVKQPSPPQLFTPRSSSFTSPTSDTPSSKSPSSISTGTTAATSISSPVTLGATTKPTRAAAKKRTSASPKVMAAATSQVTMATITTSSLKDGTTPTQRVSRAKKGKRVHACNNMGCDKVFTRAEHLRRHQLNHSTEVYYKCEMCERTFVRQDLLSRHTERHATQAMKAVQTLALAQRHTGFVTRYGINGINGISARPPPTSDYGGNAHVFDSNPHPSPRVHTDVNALPQILTSHSPHQSSPSATSLVTPHSSTSMASYGSTFSATVPLSSHGMGSPLDYSSGESTSSPPGSLQRAHLPFHLQHSEPTRQPEPFIVSSHPEILQRPPALSIDNQLHPKPMPTWENYAWLFDDSTSQDQALMDMNRSQESMHYLNPLETTHYRNIAMHGGRGSGSGNNNSSSDRTTYENVKSESALAFHPIDERMRSQILMLLGNVPNLHSSAYASASSMQYYLRLYWTKFHPIYPVLHRPTFLPGMQLVMLAAIVIAIGASFANDEAHQFGVALYDKVKGLILNQSDDFTAHDSSSTYFQQAILLTDIFGKMRCTRSQLDGAPLDVILMKLLRRSEIPTTDPLEQVRRYHRDGMEFNYDSEWQHWIGLESQKRVALLFFYWDVQQATMFGREMCQTAFDLRVLHLPCEEFLWSADSSHEWVGYLDGQQEHPSFLETLRIFLDPKRQFPVLSPLSSMFILHGLISVGYDLHRRSSPIGPSPEETAAKQARLLRAYEKWATYYEMNVSQGLSQSCNNKNMVMYHAAYISLHTNIHNLTTVAGDTRTLKRNPERSDYYRAKAELQQWANSGSAQLATWHAARILVRSLNHTHVYLELFHVPWCMYIATLVCWAYGQFSSSAIGPGGLPEASDDKAMWDAHQDMHVYLGQMSTDSWESLPRAGGHRRTAGLVAVVKNTLEGVRWGLTHGSVDVLKRLDGSEAGKGV</sequence>
<feature type="region of interest" description="Disordered" evidence="8">
    <location>
        <begin position="257"/>
        <end position="282"/>
    </location>
</feature>
<dbReference type="CDD" id="cd12148">
    <property type="entry name" value="fungal_TF_MHR"/>
    <property type="match status" value="1"/>
</dbReference>